<dbReference type="EMBL" id="JAHRIP010028224">
    <property type="protein sequence ID" value="MEQ2290123.1"/>
    <property type="molecule type" value="Genomic_DNA"/>
</dbReference>
<evidence type="ECO:0000313" key="1">
    <source>
        <dbReference type="EMBL" id="MEQ2290123.1"/>
    </source>
</evidence>
<comment type="caution">
    <text evidence="1">The sequence shown here is derived from an EMBL/GenBank/DDBJ whole genome shotgun (WGS) entry which is preliminary data.</text>
</comment>
<evidence type="ECO:0000313" key="2">
    <source>
        <dbReference type="Proteomes" id="UP001469553"/>
    </source>
</evidence>
<dbReference type="Proteomes" id="UP001469553">
    <property type="component" value="Unassembled WGS sequence"/>
</dbReference>
<accession>A0ABV0Y8J4</accession>
<gene>
    <name evidence="1" type="ORF">AMECASPLE_000298</name>
</gene>
<protein>
    <submittedName>
        <fullName evidence="1">Uncharacterized protein</fullName>
    </submittedName>
</protein>
<reference evidence="1 2" key="1">
    <citation type="submission" date="2021-06" db="EMBL/GenBank/DDBJ databases">
        <authorList>
            <person name="Palmer J.M."/>
        </authorList>
    </citation>
    <scope>NUCLEOTIDE SEQUENCE [LARGE SCALE GENOMIC DNA]</scope>
    <source>
        <strain evidence="1 2">AS_MEX2019</strain>
        <tissue evidence="1">Muscle</tissue>
    </source>
</reference>
<name>A0ABV0Y8J4_9TELE</name>
<sequence>MGGKKKTTSTTDGDGMKNVFLKMALSARRLPDEKLTCGMIHFKSGMGGSLHSFVVLILKNRSQTEKKETLLRVLIKNKTQRSQWTNISLDMLLKSETFIGYQH</sequence>
<organism evidence="1 2">
    <name type="scientific">Ameca splendens</name>
    <dbReference type="NCBI Taxonomy" id="208324"/>
    <lineage>
        <taxon>Eukaryota</taxon>
        <taxon>Metazoa</taxon>
        <taxon>Chordata</taxon>
        <taxon>Craniata</taxon>
        <taxon>Vertebrata</taxon>
        <taxon>Euteleostomi</taxon>
        <taxon>Actinopterygii</taxon>
        <taxon>Neopterygii</taxon>
        <taxon>Teleostei</taxon>
        <taxon>Neoteleostei</taxon>
        <taxon>Acanthomorphata</taxon>
        <taxon>Ovalentaria</taxon>
        <taxon>Atherinomorphae</taxon>
        <taxon>Cyprinodontiformes</taxon>
        <taxon>Goodeidae</taxon>
        <taxon>Ameca</taxon>
    </lineage>
</organism>
<keyword evidence="2" id="KW-1185">Reference proteome</keyword>
<proteinExistence type="predicted"/>